<proteinExistence type="predicted"/>
<dbReference type="AlphaFoldDB" id="A0A1J5SHU4"/>
<sequence length="188" mass="20264">MLFLFAVPALTITIAEALGYSTILVASGYVAKTAYDSASDRDGGFERQGESRAKAAADFQLSQFEKAVKELRADENMYFNVILAVATVGYAYAASYGEVSDDMRNYIDDFVAGQGAEHLPPGFRQGLNELLTSPPNVELAYASAMALAPNAIVHCNTIIELLAERFEGSTSLTAQEFVSNWNQLKAAA</sequence>
<organism evidence="1">
    <name type="scientific">mine drainage metagenome</name>
    <dbReference type="NCBI Taxonomy" id="410659"/>
    <lineage>
        <taxon>unclassified sequences</taxon>
        <taxon>metagenomes</taxon>
        <taxon>ecological metagenomes</taxon>
    </lineage>
</organism>
<protein>
    <submittedName>
        <fullName evidence="1">Uncharacterized protein</fullName>
    </submittedName>
</protein>
<gene>
    <name evidence="1" type="ORF">GALL_167400</name>
</gene>
<dbReference type="EMBL" id="MLJW01000086">
    <property type="protein sequence ID" value="OIR01268.1"/>
    <property type="molecule type" value="Genomic_DNA"/>
</dbReference>
<name>A0A1J5SHU4_9ZZZZ</name>
<reference evidence="1" key="1">
    <citation type="submission" date="2016-10" db="EMBL/GenBank/DDBJ databases">
        <title>Sequence of Gallionella enrichment culture.</title>
        <authorList>
            <person name="Poehlein A."/>
            <person name="Muehling M."/>
            <person name="Daniel R."/>
        </authorList>
    </citation>
    <scope>NUCLEOTIDE SEQUENCE</scope>
</reference>
<evidence type="ECO:0000313" key="1">
    <source>
        <dbReference type="EMBL" id="OIR01268.1"/>
    </source>
</evidence>
<accession>A0A1J5SHU4</accession>
<comment type="caution">
    <text evidence="1">The sequence shown here is derived from an EMBL/GenBank/DDBJ whole genome shotgun (WGS) entry which is preliminary data.</text>
</comment>